<dbReference type="Gene3D" id="1.20.1260.10">
    <property type="match status" value="1"/>
</dbReference>
<keyword evidence="3" id="KW-1185">Reference proteome</keyword>
<evidence type="ECO:0000313" key="2">
    <source>
        <dbReference type="EMBL" id="MBC8767348.1"/>
    </source>
</evidence>
<dbReference type="InterPro" id="IPR009078">
    <property type="entry name" value="Ferritin-like_SF"/>
</dbReference>
<protein>
    <submittedName>
        <fullName evidence="2">PA2169 family four-helix-bundle protein</fullName>
    </submittedName>
</protein>
<dbReference type="InterPro" id="IPR011971">
    <property type="entry name" value="CHP02284"/>
</dbReference>
<comment type="caution">
    <text evidence="2">The sequence shown here is derived from an EMBL/GenBank/DDBJ whole genome shotgun (WGS) entry which is preliminary data.</text>
</comment>
<dbReference type="InterPro" id="IPR012347">
    <property type="entry name" value="Ferritin-like"/>
</dbReference>
<gene>
    <name evidence="2" type="ORF">H4O18_05025</name>
</gene>
<organism evidence="2 3">
    <name type="scientific">Arenibacter arenosicollis</name>
    <dbReference type="NCBI Taxonomy" id="2762274"/>
    <lineage>
        <taxon>Bacteria</taxon>
        <taxon>Pseudomonadati</taxon>
        <taxon>Bacteroidota</taxon>
        <taxon>Flavobacteriia</taxon>
        <taxon>Flavobacteriales</taxon>
        <taxon>Flavobacteriaceae</taxon>
        <taxon>Arenibacter</taxon>
    </lineage>
</organism>
<dbReference type="RefSeq" id="WP_187582047.1">
    <property type="nucleotide sequence ID" value="NZ_JACLHY010000003.1"/>
</dbReference>
<sequence length="150" mass="17208">MNKDIKKIEDRIKDVIRKNEDAVKGFDNAAEYAKDVGIQNYFENKARERRMFITTLKNSSPELKLGDNEIDGSAAGTAHRAWMDIKAFFSGDKDESMLEEAVRGDKSAIEEYNEVLAETLVPHRVKEILLEQRNAIQNDLETSKILEDFR</sequence>
<dbReference type="SUPFAM" id="SSF47240">
    <property type="entry name" value="Ferritin-like"/>
    <property type="match status" value="1"/>
</dbReference>
<evidence type="ECO:0000313" key="3">
    <source>
        <dbReference type="Proteomes" id="UP000618952"/>
    </source>
</evidence>
<dbReference type="NCBIfam" id="TIGR02284">
    <property type="entry name" value="PA2169 family four-helix-bundle protein"/>
    <property type="match status" value="1"/>
</dbReference>
<accession>A0ABR7QJJ4</accession>
<dbReference type="InterPro" id="IPR019052">
    <property type="entry name" value="DUF2383"/>
</dbReference>
<dbReference type="Pfam" id="PF09537">
    <property type="entry name" value="DUF2383"/>
    <property type="match status" value="1"/>
</dbReference>
<reference evidence="2 3" key="1">
    <citation type="submission" date="2020-08" db="EMBL/GenBank/DDBJ databases">
        <title>Arenibacter gaetbuli sp. nov., isolated from a sand dune.</title>
        <authorList>
            <person name="Park S."/>
            <person name="Yoon J.-H."/>
        </authorList>
    </citation>
    <scope>NUCLEOTIDE SEQUENCE [LARGE SCALE GENOMIC DNA]</scope>
    <source>
        <strain evidence="2 3">BSSL-BM3</strain>
    </source>
</reference>
<dbReference type="Proteomes" id="UP000618952">
    <property type="component" value="Unassembled WGS sequence"/>
</dbReference>
<name>A0ABR7QJJ4_9FLAO</name>
<proteinExistence type="predicted"/>
<dbReference type="EMBL" id="JACLHY010000003">
    <property type="protein sequence ID" value="MBC8767348.1"/>
    <property type="molecule type" value="Genomic_DNA"/>
</dbReference>
<feature type="domain" description="DUF2383" evidence="1">
    <location>
        <begin position="8"/>
        <end position="117"/>
    </location>
</feature>
<evidence type="ECO:0000259" key="1">
    <source>
        <dbReference type="Pfam" id="PF09537"/>
    </source>
</evidence>